<reference evidence="1 2" key="1">
    <citation type="submission" date="2018-03" db="EMBL/GenBank/DDBJ databases">
        <title>Genomic Encyclopedia of Archaeal and Bacterial Type Strains, Phase II (KMG-II): from individual species to whole genera.</title>
        <authorList>
            <person name="Goeker M."/>
        </authorList>
    </citation>
    <scope>NUCLEOTIDE SEQUENCE [LARGE SCALE GENOMIC DNA]</scope>
    <source>
        <strain evidence="1 2">DSM 45312</strain>
    </source>
</reference>
<organism evidence="1 2">
    <name type="scientific">Murinocardiopsis flavida</name>
    <dbReference type="NCBI Taxonomy" id="645275"/>
    <lineage>
        <taxon>Bacteria</taxon>
        <taxon>Bacillati</taxon>
        <taxon>Actinomycetota</taxon>
        <taxon>Actinomycetes</taxon>
        <taxon>Streptosporangiales</taxon>
        <taxon>Nocardiopsidaceae</taxon>
        <taxon>Murinocardiopsis</taxon>
    </lineage>
</organism>
<evidence type="ECO:0008006" key="3">
    <source>
        <dbReference type="Google" id="ProtNLM"/>
    </source>
</evidence>
<protein>
    <recommendedName>
        <fullName evidence="3">Regulatory protein</fullName>
    </recommendedName>
</protein>
<sequence length="112" mass="11625">MRFPVDVSALTFRVAVPPREVLDFESGKPKTRADGTAQWRVGLMAMDGSEAELIRVNVPGPVTLAADESVSVVGMSCLHWSMGDRSGMSFSADRIAAAKPAASSGSASGGAK</sequence>
<evidence type="ECO:0000313" key="1">
    <source>
        <dbReference type="EMBL" id="PSK80861.1"/>
    </source>
</evidence>
<evidence type="ECO:0000313" key="2">
    <source>
        <dbReference type="Proteomes" id="UP000240542"/>
    </source>
</evidence>
<proteinExistence type="predicted"/>
<keyword evidence="2" id="KW-1185">Reference proteome</keyword>
<dbReference type="Proteomes" id="UP000240542">
    <property type="component" value="Unassembled WGS sequence"/>
</dbReference>
<accession>A0A2P8C7C0</accession>
<gene>
    <name evidence="1" type="ORF">CLV63_1517</name>
</gene>
<name>A0A2P8C7C0_9ACTN</name>
<dbReference type="EMBL" id="PYGA01000051">
    <property type="protein sequence ID" value="PSK80861.1"/>
    <property type="molecule type" value="Genomic_DNA"/>
</dbReference>
<dbReference type="AlphaFoldDB" id="A0A2P8C7C0"/>
<comment type="caution">
    <text evidence="1">The sequence shown here is derived from an EMBL/GenBank/DDBJ whole genome shotgun (WGS) entry which is preliminary data.</text>
</comment>